<name>A0A9J7DMQ9_MUSDO</name>
<dbReference type="GO" id="GO:0046872">
    <property type="term" value="F:metal ion binding"/>
    <property type="evidence" value="ECO:0007669"/>
    <property type="project" value="UniProtKB-KW"/>
</dbReference>
<dbReference type="KEGG" id="mde:109614310"/>
<dbReference type="Pfam" id="PF13359">
    <property type="entry name" value="DDE_Tnp_4"/>
    <property type="match status" value="1"/>
</dbReference>
<organism evidence="4 5">
    <name type="scientific">Musca domestica</name>
    <name type="common">House fly</name>
    <dbReference type="NCBI Taxonomy" id="7370"/>
    <lineage>
        <taxon>Eukaryota</taxon>
        <taxon>Metazoa</taxon>
        <taxon>Ecdysozoa</taxon>
        <taxon>Arthropoda</taxon>
        <taxon>Hexapoda</taxon>
        <taxon>Insecta</taxon>
        <taxon>Pterygota</taxon>
        <taxon>Neoptera</taxon>
        <taxon>Endopterygota</taxon>
        <taxon>Diptera</taxon>
        <taxon>Brachycera</taxon>
        <taxon>Muscomorpha</taxon>
        <taxon>Muscoidea</taxon>
        <taxon>Muscidae</taxon>
        <taxon>Musca</taxon>
    </lineage>
</organism>
<dbReference type="InterPro" id="IPR027806">
    <property type="entry name" value="HARBI1_dom"/>
</dbReference>
<dbReference type="GeneID" id="109614310"/>
<reference evidence="5" key="1">
    <citation type="submission" date="2025-08" db="UniProtKB">
        <authorList>
            <consortium name="RefSeq"/>
        </authorList>
    </citation>
    <scope>IDENTIFICATION</scope>
    <source>
        <strain evidence="5">Aabys</strain>
        <tissue evidence="5">Whole body</tissue>
    </source>
</reference>
<evidence type="ECO:0000259" key="3">
    <source>
        <dbReference type="Pfam" id="PF13359"/>
    </source>
</evidence>
<dbReference type="AlphaFoldDB" id="A0A9J7DMQ9"/>
<evidence type="ECO:0000313" key="5">
    <source>
        <dbReference type="RefSeq" id="XP_019895286.2"/>
    </source>
</evidence>
<evidence type="ECO:0000256" key="1">
    <source>
        <dbReference type="ARBA" id="ARBA00001968"/>
    </source>
</evidence>
<keyword evidence="2" id="KW-0479">Metal-binding</keyword>
<dbReference type="RefSeq" id="XP_019895286.2">
    <property type="nucleotide sequence ID" value="XM_020039727.2"/>
</dbReference>
<keyword evidence="4" id="KW-1185">Reference proteome</keyword>
<dbReference type="OrthoDB" id="7930731at2759"/>
<gene>
    <name evidence="5" type="primary">LOC109614310</name>
</gene>
<feature type="domain" description="DDE Tnp4" evidence="3">
    <location>
        <begin position="38"/>
        <end position="163"/>
    </location>
</feature>
<evidence type="ECO:0000313" key="4">
    <source>
        <dbReference type="Proteomes" id="UP001652621"/>
    </source>
</evidence>
<dbReference type="VEuPathDB" id="VectorBase:MDOMA2_018717"/>
<evidence type="ECO:0000256" key="2">
    <source>
        <dbReference type="ARBA" id="ARBA00022723"/>
    </source>
</evidence>
<protein>
    <submittedName>
        <fullName evidence="5">Nuclease HARBI1</fullName>
    </submittedName>
</protein>
<proteinExistence type="predicted"/>
<sequence>MKYFMENYKLSGVICTIHIGGIYVKSLKQKLLSLVGSVDGTHFGFQVPSKDEYMFFNRKGFHGLNAMIICDHKYKVLVKNSNYGGASHDSFVWKHSEEWGLLEQLYTEKGFNVLVHCDSGYTTEPWCVVLYAVAAEDSTDAHFNGVHAKARCIIKRTKGVLKAR</sequence>
<dbReference type="Proteomes" id="UP001652621">
    <property type="component" value="Unplaced"/>
</dbReference>
<comment type="cofactor">
    <cofactor evidence="1">
        <name>a divalent metal cation</name>
        <dbReference type="ChEBI" id="CHEBI:60240"/>
    </cofactor>
</comment>
<accession>A0A9J7DMQ9</accession>